<feature type="region of interest" description="Disordered" evidence="1">
    <location>
        <begin position="289"/>
        <end position="325"/>
    </location>
</feature>
<dbReference type="EMBL" id="MN739575">
    <property type="protein sequence ID" value="QHT13536.1"/>
    <property type="molecule type" value="Genomic_DNA"/>
</dbReference>
<sequence>MSKFDTILLSFCGELAGTFPEQSEAINRTKSVTPTQLWRQWQAHLPILASKDSAALFGPARQGFILGAVRLTPVLWLEISEATRTAIWRYLRTLVLEAAVSTNETLSPDAQAVLLDIFTQEKKSRRSNGDISENDPFDIFSESMEHFQPLVDRLKSFFTDTSGGEFPFPEIPERLRNGRIAKMAKEMSSQFKPEDFGINPSLFSGNNIEDVLYGLSNMYQRDPSLLISGAKRIAEKIQKQIQSGSLNREELLAEAQEFISIFKEHPLFKDAIDKFKDMAGGVAGLSSLFGGGSSNDGAPSERRRAVQERLRKKMEQRKGSTQSKE</sequence>
<organism evidence="2">
    <name type="scientific">viral metagenome</name>
    <dbReference type="NCBI Taxonomy" id="1070528"/>
    <lineage>
        <taxon>unclassified sequences</taxon>
        <taxon>metagenomes</taxon>
        <taxon>organismal metagenomes</taxon>
    </lineage>
</organism>
<name>A0A6C0D903_9ZZZZ</name>
<proteinExistence type="predicted"/>
<dbReference type="AlphaFoldDB" id="A0A6C0D903"/>
<reference evidence="2" key="1">
    <citation type="journal article" date="2020" name="Nature">
        <title>Giant virus diversity and host interactions through global metagenomics.</title>
        <authorList>
            <person name="Schulz F."/>
            <person name="Roux S."/>
            <person name="Paez-Espino D."/>
            <person name="Jungbluth S."/>
            <person name="Walsh D.A."/>
            <person name="Denef V.J."/>
            <person name="McMahon K.D."/>
            <person name="Konstantinidis K.T."/>
            <person name="Eloe-Fadrosh E.A."/>
            <person name="Kyrpides N.C."/>
            <person name="Woyke T."/>
        </authorList>
    </citation>
    <scope>NUCLEOTIDE SEQUENCE</scope>
    <source>
        <strain evidence="2">GVMAG-M-3300023174-132</strain>
    </source>
</reference>
<feature type="compositionally biased region" description="Basic and acidic residues" evidence="1">
    <location>
        <begin position="299"/>
        <end position="309"/>
    </location>
</feature>
<evidence type="ECO:0000313" key="2">
    <source>
        <dbReference type="EMBL" id="QHT13536.1"/>
    </source>
</evidence>
<protein>
    <submittedName>
        <fullName evidence="2">Uncharacterized protein</fullName>
    </submittedName>
</protein>
<evidence type="ECO:0000256" key="1">
    <source>
        <dbReference type="SAM" id="MobiDB-lite"/>
    </source>
</evidence>
<accession>A0A6C0D903</accession>